<evidence type="ECO:0000256" key="14">
    <source>
        <dbReference type="SAM" id="Phobius"/>
    </source>
</evidence>
<dbReference type="InterPro" id="IPR039506">
    <property type="entry name" value="SPOB_a"/>
</dbReference>
<evidence type="ECO:0000313" key="17">
    <source>
        <dbReference type="EMBL" id="OXM16251.1"/>
    </source>
</evidence>
<keyword evidence="6" id="KW-0808">Transferase</keyword>
<evidence type="ECO:0000256" key="5">
    <source>
        <dbReference type="ARBA" id="ARBA00022553"/>
    </source>
</evidence>
<evidence type="ECO:0000256" key="8">
    <source>
        <dbReference type="ARBA" id="ARBA00022741"/>
    </source>
</evidence>
<dbReference type="CDD" id="cd18773">
    <property type="entry name" value="PDC1_HK_sensor"/>
    <property type="match status" value="1"/>
</dbReference>
<dbReference type="PANTHER" id="PTHR45436">
    <property type="entry name" value="SENSOR HISTIDINE KINASE YKOH"/>
    <property type="match status" value="1"/>
</dbReference>
<dbReference type="SUPFAM" id="SSF55874">
    <property type="entry name" value="ATPase domain of HSP90 chaperone/DNA topoisomerase II/histidine kinase"/>
    <property type="match status" value="1"/>
</dbReference>
<evidence type="ECO:0000259" key="16">
    <source>
        <dbReference type="PROSITE" id="PS50113"/>
    </source>
</evidence>
<dbReference type="SMART" id="SM00387">
    <property type="entry name" value="HATPase_c"/>
    <property type="match status" value="1"/>
</dbReference>
<dbReference type="CDD" id="cd00130">
    <property type="entry name" value="PAS"/>
    <property type="match status" value="1"/>
</dbReference>
<dbReference type="InterPro" id="IPR029151">
    <property type="entry name" value="Sensor-like_sf"/>
</dbReference>
<keyword evidence="7 14" id="KW-0812">Transmembrane</keyword>
<accession>A0A229P2G8</accession>
<organism evidence="17 18">
    <name type="scientific">Paenibacillus herberti</name>
    <dbReference type="NCBI Taxonomy" id="1619309"/>
    <lineage>
        <taxon>Bacteria</taxon>
        <taxon>Bacillati</taxon>
        <taxon>Bacillota</taxon>
        <taxon>Bacilli</taxon>
        <taxon>Bacillales</taxon>
        <taxon>Paenibacillaceae</taxon>
        <taxon>Paenibacillus</taxon>
    </lineage>
</organism>
<keyword evidence="4" id="KW-1003">Cell membrane</keyword>
<keyword evidence="18" id="KW-1185">Reference proteome</keyword>
<evidence type="ECO:0000256" key="11">
    <source>
        <dbReference type="ARBA" id="ARBA00022989"/>
    </source>
</evidence>
<reference evidence="17 18" key="1">
    <citation type="submission" date="2017-07" db="EMBL/GenBank/DDBJ databases">
        <title>Paenibacillus herberti R33 genome sequencing and assembly.</title>
        <authorList>
            <person name="Su W."/>
        </authorList>
    </citation>
    <scope>NUCLEOTIDE SEQUENCE [LARGE SCALE GENOMIC DNA]</scope>
    <source>
        <strain evidence="17 18">R33</strain>
    </source>
</reference>
<evidence type="ECO:0000256" key="13">
    <source>
        <dbReference type="ARBA" id="ARBA00023136"/>
    </source>
</evidence>
<dbReference type="GO" id="GO:0000155">
    <property type="term" value="F:phosphorelay sensor kinase activity"/>
    <property type="evidence" value="ECO:0007669"/>
    <property type="project" value="InterPro"/>
</dbReference>
<evidence type="ECO:0000256" key="10">
    <source>
        <dbReference type="ARBA" id="ARBA00022840"/>
    </source>
</evidence>
<dbReference type="InterPro" id="IPR035965">
    <property type="entry name" value="PAS-like_dom_sf"/>
</dbReference>
<dbReference type="Pfam" id="PF02518">
    <property type="entry name" value="HATPase_c"/>
    <property type="match status" value="1"/>
</dbReference>
<dbReference type="PRINTS" id="PR00344">
    <property type="entry name" value="BCTRLSENSOR"/>
</dbReference>
<gene>
    <name evidence="17" type="ORF">CGZ75_06050</name>
</gene>
<evidence type="ECO:0000256" key="12">
    <source>
        <dbReference type="ARBA" id="ARBA00023012"/>
    </source>
</evidence>
<dbReference type="InterPro" id="IPR005467">
    <property type="entry name" value="His_kinase_dom"/>
</dbReference>
<dbReference type="SUPFAM" id="SSF55785">
    <property type="entry name" value="PYP-like sensor domain (PAS domain)"/>
    <property type="match status" value="1"/>
</dbReference>
<dbReference type="PANTHER" id="PTHR45436:SF15">
    <property type="entry name" value="SENSOR HISTIDINE KINASE CUSS"/>
    <property type="match status" value="1"/>
</dbReference>
<feature type="transmembrane region" description="Helical" evidence="14">
    <location>
        <begin position="169"/>
        <end position="188"/>
    </location>
</feature>
<dbReference type="PROSITE" id="PS50113">
    <property type="entry name" value="PAC"/>
    <property type="match status" value="1"/>
</dbReference>
<comment type="caution">
    <text evidence="17">The sequence shown here is derived from an EMBL/GenBank/DDBJ whole genome shotgun (WGS) entry which is preliminary data.</text>
</comment>
<protein>
    <recommendedName>
        <fullName evidence="3">histidine kinase</fullName>
        <ecNumber evidence="3">2.7.13.3</ecNumber>
    </recommendedName>
</protein>
<keyword evidence="5" id="KW-0597">Phosphoprotein</keyword>
<feature type="transmembrane region" description="Helical" evidence="14">
    <location>
        <begin position="7"/>
        <end position="30"/>
    </location>
</feature>
<evidence type="ECO:0000256" key="4">
    <source>
        <dbReference type="ARBA" id="ARBA00022475"/>
    </source>
</evidence>
<keyword evidence="13 14" id="KW-0472">Membrane</keyword>
<keyword evidence="11 14" id="KW-1133">Transmembrane helix</keyword>
<dbReference type="Gene3D" id="3.30.565.10">
    <property type="entry name" value="Histidine kinase-like ATPase, C-terminal domain"/>
    <property type="match status" value="1"/>
</dbReference>
<dbReference type="SMART" id="SM00091">
    <property type="entry name" value="PAS"/>
    <property type="match status" value="1"/>
</dbReference>
<evidence type="ECO:0000256" key="9">
    <source>
        <dbReference type="ARBA" id="ARBA00022777"/>
    </source>
</evidence>
<comment type="catalytic activity">
    <reaction evidence="1">
        <text>ATP + protein L-histidine = ADP + protein N-phospho-L-histidine.</text>
        <dbReference type="EC" id="2.7.13.3"/>
    </reaction>
</comment>
<comment type="subcellular location">
    <subcellularLocation>
        <location evidence="2">Cell membrane</location>
        <topology evidence="2">Multi-pass membrane protein</topology>
    </subcellularLocation>
</comment>
<dbReference type="AlphaFoldDB" id="A0A229P2G8"/>
<dbReference type="Pfam" id="PF17203">
    <property type="entry name" value="sCache_3_2"/>
    <property type="match status" value="1"/>
</dbReference>
<dbReference type="InterPro" id="IPR050428">
    <property type="entry name" value="TCS_sensor_his_kinase"/>
</dbReference>
<dbReference type="GO" id="GO:0005524">
    <property type="term" value="F:ATP binding"/>
    <property type="evidence" value="ECO:0007669"/>
    <property type="project" value="UniProtKB-KW"/>
</dbReference>
<dbReference type="PROSITE" id="PS50109">
    <property type="entry name" value="HIS_KIN"/>
    <property type="match status" value="1"/>
</dbReference>
<feature type="domain" description="Histidine kinase" evidence="15">
    <location>
        <begin position="331"/>
        <end position="529"/>
    </location>
</feature>
<dbReference type="InterPro" id="IPR033463">
    <property type="entry name" value="sCache_3"/>
</dbReference>
<dbReference type="InterPro" id="IPR000014">
    <property type="entry name" value="PAS"/>
</dbReference>
<dbReference type="InterPro" id="IPR013767">
    <property type="entry name" value="PAS_fold"/>
</dbReference>
<evidence type="ECO:0000256" key="7">
    <source>
        <dbReference type="ARBA" id="ARBA00022692"/>
    </source>
</evidence>
<dbReference type="EMBL" id="NMUQ01000001">
    <property type="protein sequence ID" value="OXM16251.1"/>
    <property type="molecule type" value="Genomic_DNA"/>
</dbReference>
<dbReference type="GO" id="GO:0005886">
    <property type="term" value="C:plasma membrane"/>
    <property type="evidence" value="ECO:0007669"/>
    <property type="project" value="UniProtKB-SubCell"/>
</dbReference>
<dbReference type="InterPro" id="IPR036890">
    <property type="entry name" value="HATPase_C_sf"/>
</dbReference>
<evidence type="ECO:0000256" key="6">
    <source>
        <dbReference type="ARBA" id="ARBA00022679"/>
    </source>
</evidence>
<dbReference type="SUPFAM" id="SSF55890">
    <property type="entry name" value="Sporulation response regulatory protein Spo0B"/>
    <property type="match status" value="1"/>
</dbReference>
<dbReference type="Proteomes" id="UP000215145">
    <property type="component" value="Unassembled WGS sequence"/>
</dbReference>
<dbReference type="Gene3D" id="1.10.287.130">
    <property type="match status" value="1"/>
</dbReference>
<dbReference type="Pfam" id="PF14689">
    <property type="entry name" value="SPOB_a"/>
    <property type="match status" value="1"/>
</dbReference>
<dbReference type="RefSeq" id="WP_089523335.1">
    <property type="nucleotide sequence ID" value="NZ_NMUQ01000001.1"/>
</dbReference>
<dbReference type="EC" id="2.7.13.3" evidence="3"/>
<dbReference type="FunFam" id="3.30.450.20:FF:000018">
    <property type="entry name" value="Sensor histidine kinase DcuS"/>
    <property type="match status" value="1"/>
</dbReference>
<keyword evidence="12" id="KW-0902">Two-component regulatory system</keyword>
<evidence type="ECO:0000259" key="15">
    <source>
        <dbReference type="PROSITE" id="PS50109"/>
    </source>
</evidence>
<evidence type="ECO:0000256" key="1">
    <source>
        <dbReference type="ARBA" id="ARBA00000085"/>
    </source>
</evidence>
<dbReference type="InterPro" id="IPR004358">
    <property type="entry name" value="Sig_transdc_His_kin-like_C"/>
</dbReference>
<dbReference type="InterPro" id="IPR003594">
    <property type="entry name" value="HATPase_dom"/>
</dbReference>
<dbReference type="Gene3D" id="3.30.450.20">
    <property type="entry name" value="PAS domain"/>
    <property type="match status" value="2"/>
</dbReference>
<evidence type="ECO:0000313" key="18">
    <source>
        <dbReference type="Proteomes" id="UP000215145"/>
    </source>
</evidence>
<dbReference type="GO" id="GO:0006355">
    <property type="term" value="P:regulation of DNA-templated transcription"/>
    <property type="evidence" value="ECO:0007669"/>
    <property type="project" value="InterPro"/>
</dbReference>
<feature type="domain" description="PAC" evidence="16">
    <location>
        <begin position="268"/>
        <end position="321"/>
    </location>
</feature>
<evidence type="ECO:0000256" key="3">
    <source>
        <dbReference type="ARBA" id="ARBA00012438"/>
    </source>
</evidence>
<sequence length="533" mass="57768">MRLQTKLIITICSLLGTLILALGGTFYYVVTRVVEQQIGVRALTVAESLAVMPEVRAAMSGPQPGRIIQPIAEIVRQKTNAEYVVVGDKEGIRVAHPEVEKIGKPMVGGDNGPVLAGKAIISKATGSMGLALRGKAPIMDDQGKVIGIVSVGFLASEIDRIDDPYQNKVFFVGTLVLLLGAAGAVWIARSVRRSIHGLEPREIGALYMEKEAILESIREGVVAVNVDGRITMANRIALDIMQLPEHEDLVGRPIEDILPNTGLPQVIRSGEVQLDQEMVMRGKDVVVNRVPILDNRGNVAGAVSSFRDKSELYRLAEELSQVKLFADSLRAQTHEFSNRLYVISGLIQLGSYKEAIELIHSEAGLQQNLIQFIMKEVPDPVLGGFLIGKFNHAREVQVNFTLDAESSFRDVPETIDRSLLVTIIGNLVDNGLDSVRARSSLAPEDRRVSLLLTDLGTDLIMECEDNGAGVPDGLGETIFHKGVSTKPGENRGIGLYLVHQAVTRLGGMVAFSRKPSGGTIFIAAVPKHYHSDS</sequence>
<dbReference type="OrthoDB" id="9792686at2"/>
<keyword evidence="8" id="KW-0547">Nucleotide-binding</keyword>
<dbReference type="InterPro" id="IPR000700">
    <property type="entry name" value="PAS-assoc_C"/>
</dbReference>
<evidence type="ECO:0000256" key="2">
    <source>
        <dbReference type="ARBA" id="ARBA00004651"/>
    </source>
</evidence>
<keyword evidence="9 17" id="KW-0418">Kinase</keyword>
<dbReference type="SUPFAM" id="SSF103190">
    <property type="entry name" value="Sensory domain-like"/>
    <property type="match status" value="1"/>
</dbReference>
<dbReference type="Pfam" id="PF00989">
    <property type="entry name" value="PAS"/>
    <property type="match status" value="1"/>
</dbReference>
<name>A0A229P2G8_9BACL</name>
<keyword evidence="10" id="KW-0067">ATP-binding</keyword>
<proteinExistence type="predicted"/>
<dbReference type="InterPro" id="IPR016120">
    <property type="entry name" value="Sig_transdc_His_kin_SpoOB"/>
</dbReference>